<evidence type="ECO:0000256" key="10">
    <source>
        <dbReference type="ARBA" id="ARBA00023239"/>
    </source>
</evidence>
<dbReference type="FunFam" id="3.40.50.1100:FF:000004">
    <property type="entry name" value="Tryptophan synthase beta chain"/>
    <property type="match status" value="1"/>
</dbReference>
<dbReference type="PIRSF" id="PIRSF001413">
    <property type="entry name" value="Trp_syn_beta"/>
    <property type="match status" value="1"/>
</dbReference>
<dbReference type="UniPathway" id="UPA00035">
    <property type="reaction ID" value="UER00044"/>
</dbReference>
<dbReference type="EMBL" id="WLVL01000003">
    <property type="protein sequence ID" value="MTB70577.1"/>
    <property type="molecule type" value="Genomic_DNA"/>
</dbReference>
<dbReference type="SUPFAM" id="SSF53686">
    <property type="entry name" value="Tryptophan synthase beta subunit-like PLP-dependent enzymes"/>
    <property type="match status" value="1"/>
</dbReference>
<gene>
    <name evidence="12 15" type="primary">trpB</name>
    <name evidence="15" type="ORF">GGG17_01010</name>
</gene>
<dbReference type="PANTHER" id="PTHR48077:SF3">
    <property type="entry name" value="TRYPTOPHAN SYNTHASE"/>
    <property type="match status" value="1"/>
</dbReference>
<comment type="caution">
    <text evidence="15">The sequence shown here is derived from an EMBL/GenBank/DDBJ whole genome shotgun (WGS) entry which is preliminary data.</text>
</comment>
<sequence>MTNRSHRSPSDAQPGDPVGRFGDFGGRYVPEALVAALDELDEQRQKAARDPEFIAELERLQRTYTGRPSIVTEVPRFAEHCGGARVILKREDLNHTGSHKINNVLGQALLTRRMGKTRVIAETGAGQHGVATATAAALMGLECVVYMGERDTERQALNVARMRLLGAEVVPVTHGSRTLKDAVNEAFRDWVANVATTHYVLGTVTGPHPFPEMVRDFHKVIGEEAREQVLELVGRLPDAVCACVGGGSNAMGIFHAFVPDRQVRLVGLEGGGEGVESGRHASRFSTGTPGVLHGAFTYLLQDDEGQTIESHSVSAGLDYPSVGPEHAALHASGRAEYHPITDDEAMEAFRLLTRTEGILPAIESSHALAGAMKLGRELGPDAVILVSLSGRGDKDVDSAARWFGLMDGEDFARAEQIKAAEPVADNEGVGQ</sequence>
<dbReference type="HAMAP" id="MF_00133">
    <property type="entry name" value="Trp_synth_beta"/>
    <property type="match status" value="1"/>
</dbReference>
<evidence type="ECO:0000313" key="16">
    <source>
        <dbReference type="Proteomes" id="UP000431092"/>
    </source>
</evidence>
<dbReference type="InterPro" id="IPR036052">
    <property type="entry name" value="TrpB-like_PALP_sf"/>
</dbReference>
<comment type="cofactor">
    <cofactor evidence="1 12">
        <name>pyridoxal 5'-phosphate</name>
        <dbReference type="ChEBI" id="CHEBI:597326"/>
    </cofactor>
</comment>
<dbReference type="InterPro" id="IPR006654">
    <property type="entry name" value="Trp_synth_beta"/>
</dbReference>
<protein>
    <recommendedName>
        <fullName evidence="12">Tryptophan synthase beta chain</fullName>
        <ecNumber evidence="12">4.2.1.20</ecNumber>
    </recommendedName>
</protein>
<keyword evidence="7 12" id="KW-0822">Tryptophan biosynthesis</keyword>
<evidence type="ECO:0000256" key="8">
    <source>
        <dbReference type="ARBA" id="ARBA00022898"/>
    </source>
</evidence>
<dbReference type="CDD" id="cd06446">
    <property type="entry name" value="Trp-synth_B"/>
    <property type="match status" value="1"/>
</dbReference>
<evidence type="ECO:0000256" key="12">
    <source>
        <dbReference type="HAMAP-Rule" id="MF_00133"/>
    </source>
</evidence>
<accession>A0A6I3IA79</accession>
<dbReference type="Proteomes" id="UP000431092">
    <property type="component" value="Unassembled WGS sequence"/>
</dbReference>
<keyword evidence="16" id="KW-1185">Reference proteome</keyword>
<comment type="function">
    <text evidence="2 12">The beta subunit is responsible for the synthesis of L-tryptophan from indole and L-serine.</text>
</comment>
<dbReference type="InterPro" id="IPR001926">
    <property type="entry name" value="TrpB-like_PALP"/>
</dbReference>
<evidence type="ECO:0000256" key="6">
    <source>
        <dbReference type="ARBA" id="ARBA00022605"/>
    </source>
</evidence>
<dbReference type="GO" id="GO:0005737">
    <property type="term" value="C:cytoplasm"/>
    <property type="evidence" value="ECO:0007669"/>
    <property type="project" value="TreeGrafter"/>
</dbReference>
<comment type="catalytic activity">
    <reaction evidence="11 12">
        <text>(1S,2R)-1-C-(indol-3-yl)glycerol 3-phosphate + L-serine = D-glyceraldehyde 3-phosphate + L-tryptophan + H2O</text>
        <dbReference type="Rhea" id="RHEA:10532"/>
        <dbReference type="ChEBI" id="CHEBI:15377"/>
        <dbReference type="ChEBI" id="CHEBI:33384"/>
        <dbReference type="ChEBI" id="CHEBI:57912"/>
        <dbReference type="ChEBI" id="CHEBI:58866"/>
        <dbReference type="ChEBI" id="CHEBI:59776"/>
        <dbReference type="EC" id="4.2.1.20"/>
    </reaction>
</comment>
<dbReference type="Gene3D" id="3.40.50.1100">
    <property type="match status" value="2"/>
</dbReference>
<dbReference type="GO" id="GO:0004834">
    <property type="term" value="F:tryptophan synthase activity"/>
    <property type="evidence" value="ECO:0007669"/>
    <property type="project" value="UniProtKB-UniRule"/>
</dbReference>
<evidence type="ECO:0000313" key="15">
    <source>
        <dbReference type="EMBL" id="MTB70577.1"/>
    </source>
</evidence>
<evidence type="ECO:0000256" key="1">
    <source>
        <dbReference type="ARBA" id="ARBA00001933"/>
    </source>
</evidence>
<dbReference type="EC" id="4.2.1.20" evidence="12"/>
<dbReference type="PANTHER" id="PTHR48077">
    <property type="entry name" value="TRYPTOPHAN SYNTHASE-RELATED"/>
    <property type="match status" value="1"/>
</dbReference>
<reference evidence="15 16" key="1">
    <citation type="submission" date="2019-11" db="EMBL/GenBank/DDBJ databases">
        <title>Whole genome sequencing identifies a novel species of the genus Arsenicicoccus isolated from human blood.</title>
        <authorList>
            <person name="Jeong J.H."/>
            <person name="Kweon O.J."/>
            <person name="Kim H.R."/>
            <person name="Kim T.-H."/>
            <person name="Ha S.-M."/>
            <person name="Lee M.-K."/>
        </authorList>
    </citation>
    <scope>NUCLEOTIDE SEQUENCE [LARGE SCALE GENOMIC DNA]</scope>
    <source>
        <strain evidence="15 16">MKL-02</strain>
    </source>
</reference>
<evidence type="ECO:0000256" key="4">
    <source>
        <dbReference type="ARBA" id="ARBA00009982"/>
    </source>
</evidence>
<keyword evidence="10 12" id="KW-0456">Lyase</keyword>
<dbReference type="FunFam" id="3.40.50.1100:FF:000001">
    <property type="entry name" value="Tryptophan synthase beta chain"/>
    <property type="match status" value="1"/>
</dbReference>
<evidence type="ECO:0000256" key="9">
    <source>
        <dbReference type="ARBA" id="ARBA00023141"/>
    </source>
</evidence>
<dbReference type="NCBIfam" id="TIGR00263">
    <property type="entry name" value="trpB"/>
    <property type="match status" value="1"/>
</dbReference>
<dbReference type="Pfam" id="PF00291">
    <property type="entry name" value="PALP"/>
    <property type="match status" value="1"/>
</dbReference>
<name>A0A6I3IA79_9MICO</name>
<keyword evidence="8 12" id="KW-0663">Pyridoxal phosphate</keyword>
<feature type="modified residue" description="N6-(pyridoxal phosphate)lysine" evidence="12">
    <location>
        <position position="100"/>
    </location>
</feature>
<comment type="similarity">
    <text evidence="4 12">Belongs to the TrpB family.</text>
</comment>
<evidence type="ECO:0000259" key="14">
    <source>
        <dbReference type="Pfam" id="PF00291"/>
    </source>
</evidence>
<evidence type="ECO:0000256" key="5">
    <source>
        <dbReference type="ARBA" id="ARBA00011270"/>
    </source>
</evidence>
<evidence type="ECO:0000256" key="11">
    <source>
        <dbReference type="ARBA" id="ARBA00049047"/>
    </source>
</evidence>
<organism evidence="15 16">
    <name type="scientific">Arsenicicoccus cauae</name>
    <dbReference type="NCBI Taxonomy" id="2663847"/>
    <lineage>
        <taxon>Bacteria</taxon>
        <taxon>Bacillati</taxon>
        <taxon>Actinomycetota</taxon>
        <taxon>Actinomycetes</taxon>
        <taxon>Micrococcales</taxon>
        <taxon>Intrasporangiaceae</taxon>
        <taxon>Arsenicicoccus</taxon>
    </lineage>
</organism>
<dbReference type="AlphaFoldDB" id="A0A6I3IA79"/>
<proteinExistence type="inferred from homology"/>
<dbReference type="InterPro" id="IPR006653">
    <property type="entry name" value="Trp_synth_b_CS"/>
</dbReference>
<evidence type="ECO:0000256" key="7">
    <source>
        <dbReference type="ARBA" id="ARBA00022822"/>
    </source>
</evidence>
<keyword evidence="6 12" id="KW-0028">Amino-acid biosynthesis</keyword>
<comment type="pathway">
    <text evidence="3 12">Amino-acid biosynthesis; L-tryptophan biosynthesis; L-tryptophan from chorismate: step 5/5.</text>
</comment>
<feature type="domain" description="Tryptophan synthase beta chain-like PALP" evidence="14">
    <location>
        <begin position="67"/>
        <end position="390"/>
    </location>
</feature>
<feature type="region of interest" description="Disordered" evidence="13">
    <location>
        <begin position="1"/>
        <end position="24"/>
    </location>
</feature>
<keyword evidence="9 12" id="KW-0057">Aromatic amino acid biosynthesis</keyword>
<dbReference type="PROSITE" id="PS00168">
    <property type="entry name" value="TRP_SYNTHASE_BETA"/>
    <property type="match status" value="1"/>
</dbReference>
<dbReference type="InterPro" id="IPR023026">
    <property type="entry name" value="Trp_synth_beta/beta-like"/>
</dbReference>
<evidence type="ECO:0000256" key="13">
    <source>
        <dbReference type="SAM" id="MobiDB-lite"/>
    </source>
</evidence>
<comment type="subunit">
    <text evidence="5 12">Tetramer of two alpha and two beta chains.</text>
</comment>
<evidence type="ECO:0000256" key="2">
    <source>
        <dbReference type="ARBA" id="ARBA00002786"/>
    </source>
</evidence>
<dbReference type="RefSeq" id="WP_154591940.1">
    <property type="nucleotide sequence ID" value="NZ_WLVL01000003.1"/>
</dbReference>
<evidence type="ECO:0000256" key="3">
    <source>
        <dbReference type="ARBA" id="ARBA00004733"/>
    </source>
</evidence>